<evidence type="ECO:0000256" key="1">
    <source>
        <dbReference type="SAM" id="Phobius"/>
    </source>
</evidence>
<evidence type="ECO:0000313" key="3">
    <source>
        <dbReference type="Proteomes" id="UP000178710"/>
    </source>
</evidence>
<gene>
    <name evidence="2" type="ORF">A3C12_01575</name>
</gene>
<comment type="caution">
    <text evidence="2">The sequence shown here is derived from an EMBL/GenBank/DDBJ whole genome shotgun (WGS) entry which is preliminary data.</text>
</comment>
<dbReference type="Proteomes" id="UP000178710">
    <property type="component" value="Unassembled WGS sequence"/>
</dbReference>
<feature type="transmembrane region" description="Helical" evidence="1">
    <location>
        <begin position="21"/>
        <end position="42"/>
    </location>
</feature>
<sequence length="173" mass="19533">MGPTEYYFGFVRFIAAWPWDVILFVLKIFAVMVSAAALYWYIVILGKMKTLIASLPVVVEPKQQDIIDDIVAKPWLEIQQKMASITPADWSLAVIQADAVLDSMLKASGYTGDTMGDRLKQINSAELNAIDDVWRAHKIRNRLAHGTSGITRSEAEYAIRGYETAFRELNYIE</sequence>
<reference evidence="2 3" key="1">
    <citation type="journal article" date="2016" name="Nat. Commun.">
        <title>Thousands of microbial genomes shed light on interconnected biogeochemical processes in an aquifer system.</title>
        <authorList>
            <person name="Anantharaman K."/>
            <person name="Brown C.T."/>
            <person name="Hug L.A."/>
            <person name="Sharon I."/>
            <person name="Castelle C.J."/>
            <person name="Probst A.J."/>
            <person name="Thomas B.C."/>
            <person name="Singh A."/>
            <person name="Wilkins M.J."/>
            <person name="Karaoz U."/>
            <person name="Brodie E.L."/>
            <person name="Williams K.H."/>
            <person name="Hubbard S.S."/>
            <person name="Banfield J.F."/>
        </authorList>
    </citation>
    <scope>NUCLEOTIDE SEQUENCE [LARGE SCALE GENOMIC DNA]</scope>
</reference>
<evidence type="ECO:0000313" key="2">
    <source>
        <dbReference type="EMBL" id="OHA01188.1"/>
    </source>
</evidence>
<accession>A0A1G2KP54</accession>
<keyword evidence="1" id="KW-1133">Transmembrane helix</keyword>
<name>A0A1G2KP54_9BACT</name>
<proteinExistence type="predicted"/>
<keyword evidence="1" id="KW-0472">Membrane</keyword>
<keyword evidence="1" id="KW-0812">Transmembrane</keyword>
<dbReference type="AlphaFoldDB" id="A0A1G2KP54"/>
<evidence type="ECO:0008006" key="4">
    <source>
        <dbReference type="Google" id="ProtNLM"/>
    </source>
</evidence>
<dbReference type="EMBL" id="MHQK01000033">
    <property type="protein sequence ID" value="OHA01188.1"/>
    <property type="molecule type" value="Genomic_DNA"/>
</dbReference>
<organism evidence="2 3">
    <name type="scientific">Candidatus Sungbacteria bacterium RIFCSPHIGHO2_02_FULL_49_20</name>
    <dbReference type="NCBI Taxonomy" id="1802272"/>
    <lineage>
        <taxon>Bacteria</taxon>
        <taxon>Candidatus Sungiibacteriota</taxon>
    </lineage>
</organism>
<protein>
    <recommendedName>
        <fullName evidence="4">DUF4145 domain-containing protein</fullName>
    </recommendedName>
</protein>